<evidence type="ECO:0000313" key="2">
    <source>
        <dbReference type="WBParaSite" id="PDA_v2.g9749.t1"/>
    </source>
</evidence>
<organism evidence="1 2">
    <name type="scientific">Panagrolaimus davidi</name>
    <dbReference type="NCBI Taxonomy" id="227884"/>
    <lineage>
        <taxon>Eukaryota</taxon>
        <taxon>Metazoa</taxon>
        <taxon>Ecdysozoa</taxon>
        <taxon>Nematoda</taxon>
        <taxon>Chromadorea</taxon>
        <taxon>Rhabditida</taxon>
        <taxon>Tylenchina</taxon>
        <taxon>Panagrolaimomorpha</taxon>
        <taxon>Panagrolaimoidea</taxon>
        <taxon>Panagrolaimidae</taxon>
        <taxon>Panagrolaimus</taxon>
    </lineage>
</organism>
<reference evidence="2" key="1">
    <citation type="submission" date="2022-11" db="UniProtKB">
        <authorList>
            <consortium name="WormBaseParasite"/>
        </authorList>
    </citation>
    <scope>IDENTIFICATION</scope>
</reference>
<sequence length="211" mass="24241">MGVVKKRGKRHFVIGQFVINNEVGWAIRYGVGNQKILNATIGKGDGKPIVKFELQNVHPEDEYEANLYTTIKSTKVSAEVHTNLNYQQRSFELRDKWEQRFDKNMAPIYSSTSTNQFKMDLQIPATLISLLINFFHFRSIPFPSLDDALDLYLFATKISNQQLQKVCLDGIKEKMSPPDVVKIWKHSKALRQHKSVSLLSLLVVSTLKKKF</sequence>
<accession>A0A914R0J4</accession>
<evidence type="ECO:0000313" key="1">
    <source>
        <dbReference type="Proteomes" id="UP000887578"/>
    </source>
</evidence>
<name>A0A914R0J4_9BILA</name>
<proteinExistence type="predicted"/>
<protein>
    <submittedName>
        <fullName evidence="2">BTB domain-containing protein</fullName>
    </submittedName>
</protein>
<keyword evidence="1" id="KW-1185">Reference proteome</keyword>
<dbReference type="WBParaSite" id="PDA_v2.g9749.t1">
    <property type="protein sequence ID" value="PDA_v2.g9749.t1"/>
    <property type="gene ID" value="PDA_v2.g9749"/>
</dbReference>
<dbReference type="Proteomes" id="UP000887578">
    <property type="component" value="Unplaced"/>
</dbReference>
<dbReference type="AlphaFoldDB" id="A0A914R0J4"/>